<dbReference type="EMBL" id="CALYLO010000001">
    <property type="protein sequence ID" value="CAH8243111.1"/>
    <property type="molecule type" value="Genomic_DNA"/>
</dbReference>
<keyword evidence="7" id="KW-1185">Reference proteome</keyword>
<protein>
    <submittedName>
        <fullName evidence="6">Globin-coupled sensor protein</fullName>
    </submittedName>
</protein>
<dbReference type="InterPro" id="IPR004089">
    <property type="entry name" value="MCPsignal_dom"/>
</dbReference>
<dbReference type="InterPro" id="IPR044398">
    <property type="entry name" value="Globin-sensor_dom"/>
</dbReference>
<dbReference type="InterPro" id="IPR004090">
    <property type="entry name" value="Chemotax_Me-accpt_rcpt"/>
</dbReference>
<keyword evidence="1 3" id="KW-0807">Transducer</keyword>
<dbReference type="PRINTS" id="PR00260">
    <property type="entry name" value="CHEMTRNSDUCR"/>
</dbReference>
<evidence type="ECO:0000256" key="1">
    <source>
        <dbReference type="ARBA" id="ARBA00023224"/>
    </source>
</evidence>
<keyword evidence="4" id="KW-0175">Coiled coil</keyword>
<evidence type="ECO:0000256" key="2">
    <source>
        <dbReference type="ARBA" id="ARBA00029447"/>
    </source>
</evidence>
<dbReference type="Proteomes" id="UP001154322">
    <property type="component" value="Unassembled WGS sequence"/>
</dbReference>
<comment type="similarity">
    <text evidence="2">Belongs to the methyl-accepting chemotaxis (MCP) protein family.</text>
</comment>
<dbReference type="InterPro" id="IPR012292">
    <property type="entry name" value="Globin/Proto"/>
</dbReference>
<dbReference type="CDD" id="cd01068">
    <property type="entry name" value="globin_sensor"/>
    <property type="match status" value="1"/>
</dbReference>
<sequence length="332" mass="37246">MIQLGAKRTEQINYIGITDFDVDLLHSKESEFRAVVDALVEELYEKITAQPDLHRIILRHSTVERLKETQRWYFLSMASGVINEPFIEKRLHIGKIHSRIGLTTNWYLGTYILYLDLATAHFQRKMPEEWKPIIHSLSKMFNLDSQLVLEAYEGDEKGKIRELVEKQKDVLTVVSASIQDLAAMVVQLSGSSEAVAAAAGQTADFQEQTHHNVEYLAQEVTAIHHIGAVMKEVADQTHLLGLNAAVEAARAGEHGRGFQVIAEEVRKLASRTKESLKTIEDKLEHIQARLSAVQHNSEQSAAHARAQVASSRELASLVKMIEKVSAQLESVK</sequence>
<gene>
    <name evidence="6" type="ORF">WJ0W_000338</name>
</gene>
<dbReference type="Pfam" id="PF11563">
    <property type="entry name" value="Protoglobin"/>
    <property type="match status" value="1"/>
</dbReference>
<dbReference type="InterPro" id="IPR009050">
    <property type="entry name" value="Globin-like_sf"/>
</dbReference>
<dbReference type="Gene3D" id="1.10.490.10">
    <property type="entry name" value="Globins"/>
    <property type="match status" value="1"/>
</dbReference>
<comment type="caution">
    <text evidence="6">The sequence shown here is derived from an EMBL/GenBank/DDBJ whole genome shotgun (WGS) entry which is preliminary data.</text>
</comment>
<dbReference type="InterPro" id="IPR039379">
    <property type="entry name" value="Protoglobin_sensor_dom"/>
</dbReference>
<accession>A0ABN8TZA5</accession>
<dbReference type="Pfam" id="PF00015">
    <property type="entry name" value="MCPsignal"/>
    <property type="match status" value="1"/>
</dbReference>
<dbReference type="SUPFAM" id="SSF58104">
    <property type="entry name" value="Methyl-accepting chemotaxis protein (MCP) signaling domain"/>
    <property type="match status" value="1"/>
</dbReference>
<evidence type="ECO:0000313" key="6">
    <source>
        <dbReference type="EMBL" id="CAH8243111.1"/>
    </source>
</evidence>
<feature type="domain" description="Methyl-accepting transducer" evidence="5">
    <location>
        <begin position="164"/>
        <end position="332"/>
    </location>
</feature>
<dbReference type="SUPFAM" id="SSF46458">
    <property type="entry name" value="Globin-like"/>
    <property type="match status" value="1"/>
</dbReference>
<reference evidence="6" key="1">
    <citation type="submission" date="2022-06" db="EMBL/GenBank/DDBJ databases">
        <authorList>
            <person name="Dietemann V."/>
            <person name="Ory F."/>
            <person name="Dainat B."/>
            <person name="Oberhansli S."/>
        </authorList>
    </citation>
    <scope>NUCLEOTIDE SEQUENCE</scope>
    <source>
        <strain evidence="6">Ena-SAMPLE-TAB-26-04-2022-14:26:32:270-5432</strain>
    </source>
</reference>
<evidence type="ECO:0000259" key="5">
    <source>
        <dbReference type="PROSITE" id="PS50111"/>
    </source>
</evidence>
<feature type="coiled-coil region" evidence="4">
    <location>
        <begin position="262"/>
        <end position="296"/>
    </location>
</feature>
<dbReference type="PROSITE" id="PS50111">
    <property type="entry name" value="CHEMOTAXIS_TRANSDUC_2"/>
    <property type="match status" value="1"/>
</dbReference>
<proteinExistence type="inferred from homology"/>
<dbReference type="Gene3D" id="1.10.287.950">
    <property type="entry name" value="Methyl-accepting chemotaxis protein"/>
    <property type="match status" value="1"/>
</dbReference>
<dbReference type="PANTHER" id="PTHR32089">
    <property type="entry name" value="METHYL-ACCEPTING CHEMOTAXIS PROTEIN MCPB"/>
    <property type="match status" value="1"/>
</dbReference>
<dbReference type="SMART" id="SM00283">
    <property type="entry name" value="MA"/>
    <property type="match status" value="1"/>
</dbReference>
<evidence type="ECO:0000256" key="4">
    <source>
        <dbReference type="SAM" id="Coils"/>
    </source>
</evidence>
<organism evidence="6 7">
    <name type="scientific">Paenibacillus melissococcoides</name>
    <dbReference type="NCBI Taxonomy" id="2912268"/>
    <lineage>
        <taxon>Bacteria</taxon>
        <taxon>Bacillati</taxon>
        <taxon>Bacillota</taxon>
        <taxon>Bacilli</taxon>
        <taxon>Bacillales</taxon>
        <taxon>Paenibacillaceae</taxon>
        <taxon>Paenibacillus</taxon>
    </lineage>
</organism>
<dbReference type="PANTHER" id="PTHR32089:SF112">
    <property type="entry name" value="LYSOZYME-LIKE PROTEIN-RELATED"/>
    <property type="match status" value="1"/>
</dbReference>
<evidence type="ECO:0000313" key="7">
    <source>
        <dbReference type="Proteomes" id="UP001154322"/>
    </source>
</evidence>
<dbReference type="RefSeq" id="WP_213426517.1">
    <property type="nucleotide sequence ID" value="NZ_AP031286.1"/>
</dbReference>
<evidence type="ECO:0000256" key="3">
    <source>
        <dbReference type="PROSITE-ProRule" id="PRU00284"/>
    </source>
</evidence>
<name>A0ABN8TZA5_9BACL</name>